<organism evidence="2 3">
    <name type="scientific">Plectosphaerella plurivora</name>
    <dbReference type="NCBI Taxonomy" id="936078"/>
    <lineage>
        <taxon>Eukaryota</taxon>
        <taxon>Fungi</taxon>
        <taxon>Dikarya</taxon>
        <taxon>Ascomycota</taxon>
        <taxon>Pezizomycotina</taxon>
        <taxon>Sordariomycetes</taxon>
        <taxon>Hypocreomycetidae</taxon>
        <taxon>Glomerellales</taxon>
        <taxon>Plectosphaerellaceae</taxon>
        <taxon>Plectosphaerella</taxon>
    </lineage>
</organism>
<dbReference type="EMBL" id="JAGSXJ010000023">
    <property type="protein sequence ID" value="KAH6676888.1"/>
    <property type="molecule type" value="Genomic_DNA"/>
</dbReference>
<keyword evidence="3" id="KW-1185">Reference proteome</keyword>
<feature type="signal peptide" evidence="1">
    <location>
        <begin position="1"/>
        <end position="18"/>
    </location>
</feature>
<keyword evidence="1" id="KW-0732">Signal</keyword>
<reference evidence="2" key="1">
    <citation type="journal article" date="2021" name="Nat. Commun.">
        <title>Genetic determinants of endophytism in the Arabidopsis root mycobiome.</title>
        <authorList>
            <person name="Mesny F."/>
            <person name="Miyauchi S."/>
            <person name="Thiergart T."/>
            <person name="Pickel B."/>
            <person name="Atanasova L."/>
            <person name="Karlsson M."/>
            <person name="Huettel B."/>
            <person name="Barry K.W."/>
            <person name="Haridas S."/>
            <person name="Chen C."/>
            <person name="Bauer D."/>
            <person name="Andreopoulos W."/>
            <person name="Pangilinan J."/>
            <person name="LaButti K."/>
            <person name="Riley R."/>
            <person name="Lipzen A."/>
            <person name="Clum A."/>
            <person name="Drula E."/>
            <person name="Henrissat B."/>
            <person name="Kohler A."/>
            <person name="Grigoriev I.V."/>
            <person name="Martin F.M."/>
            <person name="Hacquard S."/>
        </authorList>
    </citation>
    <scope>NUCLEOTIDE SEQUENCE</scope>
    <source>
        <strain evidence="2">MPI-SDFR-AT-0117</strain>
    </source>
</reference>
<accession>A0A9P8V611</accession>
<sequence>MKITNILAMAFTVGSIGAQAGDHPPKPKFECELICNVWGWGCSNSPWRYACNDDGRFTYEKYNRGCEENCRCKCDGMAKF</sequence>
<protein>
    <submittedName>
        <fullName evidence="2">Uncharacterized protein</fullName>
    </submittedName>
</protein>
<proteinExistence type="predicted"/>
<evidence type="ECO:0000256" key="1">
    <source>
        <dbReference type="SAM" id="SignalP"/>
    </source>
</evidence>
<comment type="caution">
    <text evidence="2">The sequence shown here is derived from an EMBL/GenBank/DDBJ whole genome shotgun (WGS) entry which is preliminary data.</text>
</comment>
<name>A0A9P8V611_9PEZI</name>
<dbReference type="AlphaFoldDB" id="A0A9P8V611"/>
<feature type="chain" id="PRO_5040388639" evidence="1">
    <location>
        <begin position="19"/>
        <end position="80"/>
    </location>
</feature>
<dbReference type="Proteomes" id="UP000770015">
    <property type="component" value="Unassembled WGS sequence"/>
</dbReference>
<evidence type="ECO:0000313" key="2">
    <source>
        <dbReference type="EMBL" id="KAH6676888.1"/>
    </source>
</evidence>
<gene>
    <name evidence="2" type="ORF">F5X68DRAFT_235063</name>
</gene>
<evidence type="ECO:0000313" key="3">
    <source>
        <dbReference type="Proteomes" id="UP000770015"/>
    </source>
</evidence>